<protein>
    <submittedName>
        <fullName evidence="10">MMPL family transporter</fullName>
    </submittedName>
</protein>
<feature type="transmembrane region" description="Helical" evidence="8">
    <location>
        <begin position="519"/>
        <end position="540"/>
    </location>
</feature>
<feature type="transmembrane region" description="Helical" evidence="8">
    <location>
        <begin position="271"/>
        <end position="295"/>
    </location>
</feature>
<dbReference type="Proteomes" id="UP001163947">
    <property type="component" value="Chromosome"/>
</dbReference>
<feature type="transmembrane region" description="Helical" evidence="8">
    <location>
        <begin position="229"/>
        <end position="250"/>
    </location>
</feature>
<feature type="transmembrane region" description="Helical" evidence="8">
    <location>
        <begin position="545"/>
        <end position="563"/>
    </location>
</feature>
<evidence type="ECO:0000256" key="8">
    <source>
        <dbReference type="SAM" id="Phobius"/>
    </source>
</evidence>
<dbReference type="PANTHER" id="PTHR33406:SF11">
    <property type="entry name" value="MEMBRANE PROTEIN SCO6666-RELATED"/>
    <property type="match status" value="1"/>
</dbReference>
<keyword evidence="3" id="KW-1003">Cell membrane</keyword>
<sequence length="792" mass="83231">MTRWAAFLLARRWLVLIVTVTALVLGGAWGLGVFPHLRFEGFLDDGSEAAHVTHQVEEHLGRREPDIVAIYTAPPGQSIDDIGPEVAGHLAALDRTRVERVDTYWTVPVVEKPYLRSADGTRALATVTLQHSGSGDRPPYHDLLSVLQVPGVDTQLTGKTVVDDSFNTQLKTDLVVAESVSLPLTLILLVMIFGGLTAAAVPVLVAALSVLSALGTLRLLTMFTAVNAFALNVTSLLCLGLAIDYGLFIVSRFREELRSGASPNDAVRRTVLTAGRTVCFSALLLVCAFAGMLVFPQEVIRSLGLGAISAALSAALLSLTAVPAALAVLGARINSLTWRRGAVERGEVRAHRFWGAVADRVMRHPLRVAVPITLVLVVFAAPVLLTRFGSISYTSLPPGNPVRAATEQLVQEFRSPGGDITVLVHGTAGSPPPLHASLGFVAQADAVDGVTGAQPIATTSDFTVISAAVTDRSDVERANAAVAALRELAPPAGTRIEVGGPFALEADNNHAITEALPTMIAVMVGATLLLLFLAFGTVVLPVKAVAMAGLSLGATFGLLTWIFQEGHGAGLIGVAPEPVQPTLVVLILAVVFGLSTDYEIFLMSRMVEAHAAGASTETAVHTGTALTGRVVTCAALILGTVTAAFALSPMTIMRFIGLGMIFALVIDATLVRMLLVPSLIKLMGDANWWAPAPLARLHRRIVHGWSEGRGPRHRATAGGRSTPAAGRHRSSVDLRRPRRKGSSPDRGAAAIDPVHRPHRGGLDDPAPSGEDPLADTTDGHSPTSPAPADGSR</sequence>
<evidence type="ECO:0000256" key="1">
    <source>
        <dbReference type="ARBA" id="ARBA00004651"/>
    </source>
</evidence>
<evidence type="ECO:0000313" key="11">
    <source>
        <dbReference type="Proteomes" id="UP001163947"/>
    </source>
</evidence>
<evidence type="ECO:0000256" key="2">
    <source>
        <dbReference type="ARBA" id="ARBA00010157"/>
    </source>
</evidence>
<feature type="transmembrane region" description="Helical" evidence="8">
    <location>
        <begin position="368"/>
        <end position="388"/>
    </location>
</feature>
<dbReference type="PROSITE" id="PS50156">
    <property type="entry name" value="SSD"/>
    <property type="match status" value="1"/>
</dbReference>
<organism evidence="10 11">
    <name type="scientific">Rhodococcus aetherivorans</name>
    <dbReference type="NCBI Taxonomy" id="191292"/>
    <lineage>
        <taxon>Bacteria</taxon>
        <taxon>Bacillati</taxon>
        <taxon>Actinomycetota</taxon>
        <taxon>Actinomycetes</taxon>
        <taxon>Mycobacteriales</taxon>
        <taxon>Nocardiaceae</taxon>
        <taxon>Rhodococcus</taxon>
    </lineage>
</organism>
<evidence type="ECO:0000256" key="6">
    <source>
        <dbReference type="ARBA" id="ARBA00023136"/>
    </source>
</evidence>
<dbReference type="AlphaFoldDB" id="A0AA46SCS1"/>
<evidence type="ECO:0000256" key="5">
    <source>
        <dbReference type="ARBA" id="ARBA00022989"/>
    </source>
</evidence>
<feature type="region of interest" description="Disordered" evidence="7">
    <location>
        <begin position="706"/>
        <end position="792"/>
    </location>
</feature>
<keyword evidence="4 8" id="KW-0812">Transmembrane</keyword>
<feature type="transmembrane region" description="Helical" evidence="8">
    <location>
        <begin position="583"/>
        <end position="602"/>
    </location>
</feature>
<dbReference type="RefSeq" id="WP_263507722.1">
    <property type="nucleotide sequence ID" value="NZ_CP106982.1"/>
</dbReference>
<comment type="subcellular location">
    <subcellularLocation>
        <location evidence="1">Cell membrane</location>
        <topology evidence="1">Multi-pass membrane protein</topology>
    </subcellularLocation>
</comment>
<evidence type="ECO:0000256" key="7">
    <source>
        <dbReference type="SAM" id="MobiDB-lite"/>
    </source>
</evidence>
<evidence type="ECO:0000256" key="3">
    <source>
        <dbReference type="ARBA" id="ARBA00022475"/>
    </source>
</evidence>
<comment type="similarity">
    <text evidence="2">Belongs to the resistance-nodulation-cell division (RND) (TC 2.A.6) family. MmpL subfamily.</text>
</comment>
<dbReference type="InterPro" id="IPR004869">
    <property type="entry name" value="MMPL_dom"/>
</dbReference>
<dbReference type="InterPro" id="IPR000731">
    <property type="entry name" value="SSD"/>
</dbReference>
<evidence type="ECO:0000256" key="4">
    <source>
        <dbReference type="ARBA" id="ARBA00022692"/>
    </source>
</evidence>
<dbReference type="EMBL" id="CP106982">
    <property type="protein sequence ID" value="UYF93291.1"/>
    <property type="molecule type" value="Genomic_DNA"/>
</dbReference>
<dbReference type="GO" id="GO:0005886">
    <property type="term" value="C:plasma membrane"/>
    <property type="evidence" value="ECO:0007669"/>
    <property type="project" value="UniProtKB-SubCell"/>
</dbReference>
<feature type="transmembrane region" description="Helical" evidence="8">
    <location>
        <begin position="307"/>
        <end position="331"/>
    </location>
</feature>
<evidence type="ECO:0000259" key="9">
    <source>
        <dbReference type="PROSITE" id="PS50156"/>
    </source>
</evidence>
<dbReference type="GeneID" id="83623356"/>
<dbReference type="SUPFAM" id="SSF82866">
    <property type="entry name" value="Multidrug efflux transporter AcrB transmembrane domain"/>
    <property type="match status" value="2"/>
</dbReference>
<proteinExistence type="inferred from homology"/>
<dbReference type="InterPro" id="IPR050545">
    <property type="entry name" value="Mycobact_MmpL"/>
</dbReference>
<keyword evidence="6 8" id="KW-0472">Membrane</keyword>
<dbReference type="Gene3D" id="1.20.1640.10">
    <property type="entry name" value="Multidrug efflux transporter AcrB transmembrane domain"/>
    <property type="match status" value="2"/>
</dbReference>
<feature type="transmembrane region" description="Helical" evidence="8">
    <location>
        <begin position="203"/>
        <end position="223"/>
    </location>
</feature>
<feature type="domain" description="SSD" evidence="9">
    <location>
        <begin position="199"/>
        <end position="328"/>
    </location>
</feature>
<evidence type="ECO:0000313" key="10">
    <source>
        <dbReference type="EMBL" id="UYF93291.1"/>
    </source>
</evidence>
<feature type="transmembrane region" description="Helical" evidence="8">
    <location>
        <begin position="623"/>
        <end position="646"/>
    </location>
</feature>
<feature type="transmembrane region" description="Helical" evidence="8">
    <location>
        <begin position="652"/>
        <end position="675"/>
    </location>
</feature>
<keyword evidence="5 8" id="KW-1133">Transmembrane helix</keyword>
<accession>A0AA46SCS1</accession>
<name>A0AA46SCS1_9NOCA</name>
<reference evidence="10" key="1">
    <citation type="submission" date="2022-09" db="EMBL/GenBank/DDBJ databases">
        <title>The genome sequence of Rhodococcus aetherivorans N1.</title>
        <authorList>
            <person name="Jiang W."/>
        </authorList>
    </citation>
    <scope>NUCLEOTIDE SEQUENCE</scope>
    <source>
        <strain evidence="10">N1</strain>
    </source>
</reference>
<dbReference type="PANTHER" id="PTHR33406">
    <property type="entry name" value="MEMBRANE PROTEIN MJ1562-RELATED"/>
    <property type="match status" value="1"/>
</dbReference>
<dbReference type="Pfam" id="PF03176">
    <property type="entry name" value="MMPL"/>
    <property type="match status" value="2"/>
</dbReference>
<feature type="transmembrane region" description="Helical" evidence="8">
    <location>
        <begin position="174"/>
        <end position="196"/>
    </location>
</feature>
<gene>
    <name evidence="10" type="ORF">OCS65_23040</name>
</gene>